<dbReference type="GO" id="GO:0005524">
    <property type="term" value="F:ATP binding"/>
    <property type="evidence" value="ECO:0007669"/>
    <property type="project" value="UniProtKB-KW"/>
</dbReference>
<keyword evidence="8" id="KW-1185">Reference proteome</keyword>
<protein>
    <submittedName>
        <fullName evidence="7">DEAD/DEAH box helicase</fullName>
    </submittedName>
</protein>
<keyword evidence="4" id="KW-0067">ATP-binding</keyword>
<dbReference type="SUPFAM" id="SSF52129">
    <property type="entry name" value="Caspase-like"/>
    <property type="match status" value="1"/>
</dbReference>
<dbReference type="Proteomes" id="UP000290407">
    <property type="component" value="Unassembled WGS sequence"/>
</dbReference>
<dbReference type="InterPro" id="IPR014001">
    <property type="entry name" value="Helicase_ATP-bd"/>
</dbReference>
<dbReference type="Gene3D" id="3.40.50.1460">
    <property type="match status" value="1"/>
</dbReference>
<dbReference type="Gene3D" id="3.40.50.300">
    <property type="entry name" value="P-loop containing nucleotide triphosphate hydrolases"/>
    <property type="match status" value="2"/>
</dbReference>
<dbReference type="PROSITE" id="PS51194">
    <property type="entry name" value="HELICASE_CTER"/>
    <property type="match status" value="1"/>
</dbReference>
<evidence type="ECO:0000313" key="7">
    <source>
        <dbReference type="EMBL" id="RYC66682.1"/>
    </source>
</evidence>
<accession>A0A4Q2UEG8</accession>
<evidence type="ECO:0000259" key="6">
    <source>
        <dbReference type="PROSITE" id="PS51194"/>
    </source>
</evidence>
<evidence type="ECO:0000313" key="8">
    <source>
        <dbReference type="Proteomes" id="UP000290407"/>
    </source>
</evidence>
<evidence type="ECO:0000256" key="2">
    <source>
        <dbReference type="ARBA" id="ARBA00022801"/>
    </source>
</evidence>
<dbReference type="CDD" id="cd17921">
    <property type="entry name" value="DEXHc_Ski2"/>
    <property type="match status" value="1"/>
</dbReference>
<dbReference type="GO" id="GO:0004197">
    <property type="term" value="F:cysteine-type endopeptidase activity"/>
    <property type="evidence" value="ECO:0007669"/>
    <property type="project" value="InterPro"/>
</dbReference>
<dbReference type="SMART" id="SM00490">
    <property type="entry name" value="HELICc"/>
    <property type="match status" value="1"/>
</dbReference>
<dbReference type="InterPro" id="IPR050474">
    <property type="entry name" value="Hel308_SKI2-like"/>
</dbReference>
<name>A0A4Q2UEG8_9BACT</name>
<dbReference type="InterPro" id="IPR027417">
    <property type="entry name" value="P-loop_NTPase"/>
</dbReference>
<dbReference type="EMBL" id="SBLB01000012">
    <property type="protein sequence ID" value="RYC66682.1"/>
    <property type="molecule type" value="Genomic_DNA"/>
</dbReference>
<evidence type="ECO:0000256" key="4">
    <source>
        <dbReference type="ARBA" id="ARBA00022840"/>
    </source>
</evidence>
<dbReference type="SUPFAM" id="SSF158702">
    <property type="entry name" value="Sec63 N-terminal domain-like"/>
    <property type="match status" value="1"/>
</dbReference>
<dbReference type="InterPro" id="IPR001650">
    <property type="entry name" value="Helicase_C-like"/>
</dbReference>
<dbReference type="RefSeq" id="WP_129606088.1">
    <property type="nucleotide sequence ID" value="NZ_SBLB01000012.1"/>
</dbReference>
<dbReference type="AlphaFoldDB" id="A0A4Q2UEG8"/>
<organism evidence="7 8">
    <name type="scientific">Spirosoma sordidisoli</name>
    <dbReference type="NCBI Taxonomy" id="2502893"/>
    <lineage>
        <taxon>Bacteria</taxon>
        <taxon>Pseudomonadati</taxon>
        <taxon>Bacteroidota</taxon>
        <taxon>Cytophagia</taxon>
        <taxon>Cytophagales</taxon>
        <taxon>Cytophagaceae</taxon>
        <taxon>Spirosoma</taxon>
    </lineage>
</organism>
<proteinExistence type="predicted"/>
<dbReference type="InterPro" id="IPR011600">
    <property type="entry name" value="Pept_C14_caspase"/>
</dbReference>
<keyword evidence="1" id="KW-0547">Nucleotide-binding</keyword>
<keyword evidence="3 7" id="KW-0347">Helicase</keyword>
<dbReference type="InterPro" id="IPR029030">
    <property type="entry name" value="Caspase-like_dom_sf"/>
</dbReference>
<reference evidence="7 8" key="1">
    <citation type="submission" date="2019-01" db="EMBL/GenBank/DDBJ databases">
        <title>Spirosoma flava sp. nov., a propanil-degrading bacterium isolated from herbicide-contaminated soil.</title>
        <authorList>
            <person name="Zhang L."/>
            <person name="Jiang J.-D."/>
        </authorList>
    </citation>
    <scope>NUCLEOTIDE SEQUENCE [LARGE SCALE GENOMIC DNA]</scope>
    <source>
        <strain evidence="7 8">TY50</strain>
    </source>
</reference>
<dbReference type="InterPro" id="IPR011545">
    <property type="entry name" value="DEAD/DEAH_box_helicase_dom"/>
</dbReference>
<dbReference type="PANTHER" id="PTHR47961:SF10">
    <property type="entry name" value="ATP-DEPENDENT DNA HELICASE HEL308"/>
    <property type="match status" value="1"/>
</dbReference>
<dbReference type="Pfam" id="PF00271">
    <property type="entry name" value="Helicase_C"/>
    <property type="match status" value="1"/>
</dbReference>
<evidence type="ECO:0000256" key="1">
    <source>
        <dbReference type="ARBA" id="ARBA00022741"/>
    </source>
</evidence>
<evidence type="ECO:0000256" key="3">
    <source>
        <dbReference type="ARBA" id="ARBA00022806"/>
    </source>
</evidence>
<dbReference type="SMART" id="SM00487">
    <property type="entry name" value="DEXDc"/>
    <property type="match status" value="1"/>
</dbReference>
<dbReference type="SUPFAM" id="SSF52540">
    <property type="entry name" value="P-loop containing nucleoside triphosphate hydrolases"/>
    <property type="match status" value="1"/>
</dbReference>
<gene>
    <name evidence="7" type="ORF">EQG79_27995</name>
</gene>
<feature type="domain" description="Helicase ATP-binding" evidence="5">
    <location>
        <begin position="291"/>
        <end position="464"/>
    </location>
</feature>
<keyword evidence="2" id="KW-0378">Hydrolase</keyword>
<comment type="caution">
    <text evidence="7">The sequence shown here is derived from an EMBL/GenBank/DDBJ whole genome shotgun (WGS) entry which is preliminary data.</text>
</comment>
<dbReference type="Gene3D" id="1.10.3380.20">
    <property type="match status" value="1"/>
</dbReference>
<dbReference type="Pfam" id="PF00270">
    <property type="entry name" value="DEAD"/>
    <property type="match status" value="1"/>
</dbReference>
<evidence type="ECO:0000259" key="5">
    <source>
        <dbReference type="PROSITE" id="PS51192"/>
    </source>
</evidence>
<dbReference type="Pfam" id="PF00656">
    <property type="entry name" value="Peptidase_C14"/>
    <property type="match status" value="1"/>
</dbReference>
<dbReference type="GO" id="GO:0004386">
    <property type="term" value="F:helicase activity"/>
    <property type="evidence" value="ECO:0007669"/>
    <property type="project" value="UniProtKB-KW"/>
</dbReference>
<feature type="domain" description="Helicase C-terminal" evidence="6">
    <location>
        <begin position="513"/>
        <end position="707"/>
    </location>
</feature>
<sequence>MTFRATFIGVDKHASSFISDLAGATRDATAMYSLFVDSMPALEAKLLINEEATTANIRQALNETLVAAEMDDVALFYFAGHGTEAHQLVPHDADVAAIDTSTIPMDELATNLADSKARVVIVILDCCFSGGATARVLADLPVPRSNLTTVADLQGKGRVIIAASKDDQPAYEWKGHGLFTHALLQTFINSAEGISIGQLMDDSAKRVRAITAQYGWEQTPIYFNLIEGGLNFPPLVPGPTFLRAFPETNNVKVSATISQLANFGLSLPLLEQWTNRFPNGLNELQLEAVNELRILDGKSAVIVAPTSSGKTFVGEMAAAKAITQGRKAVFLLPYRAIVGEKFDDFSDFYGTLLNQRVIRCTGDYTDDTTSFIKGKYDIALLTYEMFLNLSVGVPALLSKIGLIVLDEAQFITDTNRGITVELILTNLLTAREQGVDCQIVTLSAVIGSINYFNEWLDCQLLFTKKRPIPLIEGVLDRSGVFQYIDPTGQERAEQLLPAYRIVRRKDKPGSQDVIVPLVIDLVARQEQILIFRNQKGSTVGCSIYLANALGLPPANDALSKLVDSDPSSASSDLRKALVGGTAFHNSDLNRQERTVVEQTFRAINSPVRVLVATTTVAAGINTPASTVIIVENFFYGETRQSFTVAEYKNMAGRAGRLGLSEQGRSIMLAETPDERQRLFNRYVRGQPEPIRSSFEPEQTDTWILRLLSQVKEIPKDQIIRLLSRTYGGYLAGRQRLNWQDEIQTRLSIVLYQMEAYGFIEEELGMLRLSLLGKACGRSNLAFSTALKLVMLLKRISGGLTAETLMAHLQVLEEVGGYTPIAKKATKEGTWAVEVDRRYGRPVVQALQWGAKDAPDYNGRCKRAAILWVWINGHPIAQIESHYSVTPYAGNIGAGDVRGIADRTRLYLRAAYEIASIMLIPMPDEMAQDVDILLKQLETGLPKAALGLLSLPIRLNRGDYLRLYEANLLSTEAVLKASREALIQYLRPDQVDRLIELTSEEV</sequence>
<dbReference type="GO" id="GO:0003676">
    <property type="term" value="F:nucleic acid binding"/>
    <property type="evidence" value="ECO:0007669"/>
    <property type="project" value="InterPro"/>
</dbReference>
<dbReference type="PROSITE" id="PS51192">
    <property type="entry name" value="HELICASE_ATP_BIND_1"/>
    <property type="match status" value="1"/>
</dbReference>
<dbReference type="PANTHER" id="PTHR47961">
    <property type="entry name" value="DNA POLYMERASE THETA, PUTATIVE (AFU_ORTHOLOGUE AFUA_1G05260)-RELATED"/>
    <property type="match status" value="1"/>
</dbReference>
<dbReference type="GO" id="GO:0006508">
    <property type="term" value="P:proteolysis"/>
    <property type="evidence" value="ECO:0007669"/>
    <property type="project" value="InterPro"/>
</dbReference>